<keyword evidence="11" id="KW-1185">Reference proteome</keyword>
<dbReference type="Gene3D" id="3.20.20.80">
    <property type="entry name" value="Glycosidases"/>
    <property type="match status" value="2"/>
</dbReference>
<comment type="caution">
    <text evidence="10">The sequence shown here is derived from an EMBL/GenBank/DDBJ whole genome shotgun (WGS) entry which is preliminary data.</text>
</comment>
<dbReference type="PANTHER" id="PTHR32227">
    <property type="entry name" value="GLUCAN ENDO-1,3-BETA-GLUCOSIDASE BG1-RELATED-RELATED"/>
    <property type="match status" value="1"/>
</dbReference>
<dbReference type="InterPro" id="IPR044965">
    <property type="entry name" value="Glyco_hydro_17_plant"/>
</dbReference>
<dbReference type="GO" id="GO:0004553">
    <property type="term" value="F:hydrolase activity, hydrolyzing O-glycosyl compounds"/>
    <property type="evidence" value="ECO:0007669"/>
    <property type="project" value="InterPro"/>
</dbReference>
<dbReference type="InterPro" id="IPR017853">
    <property type="entry name" value="GH"/>
</dbReference>
<comment type="similarity">
    <text evidence="1 6">Belongs to the glycosyl hydrolase 17 family.</text>
</comment>
<keyword evidence="8" id="KW-1133">Transmembrane helix</keyword>
<keyword evidence="8" id="KW-0472">Membrane</keyword>
<dbReference type="SMART" id="SM00768">
    <property type="entry name" value="X8"/>
    <property type="match status" value="1"/>
</dbReference>
<gene>
    <name evidence="10" type="ORF">IFM89_039337</name>
</gene>
<dbReference type="Proteomes" id="UP000631114">
    <property type="component" value="Unassembled WGS sequence"/>
</dbReference>
<evidence type="ECO:0000256" key="3">
    <source>
        <dbReference type="ARBA" id="ARBA00022801"/>
    </source>
</evidence>
<dbReference type="Pfam" id="PF00332">
    <property type="entry name" value="Glyco_hydro_17"/>
    <property type="match status" value="2"/>
</dbReference>
<dbReference type="OrthoDB" id="408788at2759"/>
<proteinExistence type="inferred from homology"/>
<dbReference type="SUPFAM" id="SSF51445">
    <property type="entry name" value="(Trans)glycosidases"/>
    <property type="match status" value="1"/>
</dbReference>
<evidence type="ECO:0000256" key="5">
    <source>
        <dbReference type="ARBA" id="ARBA00023295"/>
    </source>
</evidence>
<dbReference type="Pfam" id="PF07983">
    <property type="entry name" value="X8"/>
    <property type="match status" value="1"/>
</dbReference>
<dbReference type="EMBL" id="JADFTS010000006">
    <property type="protein sequence ID" value="KAF9603983.1"/>
    <property type="molecule type" value="Genomic_DNA"/>
</dbReference>
<keyword evidence="3 7" id="KW-0378">Hydrolase</keyword>
<evidence type="ECO:0000256" key="1">
    <source>
        <dbReference type="ARBA" id="ARBA00008773"/>
    </source>
</evidence>
<sequence>MKERTSNFKAMLSQARRYTRTLLVLFFVFLSMVYSVESVGVNWGTMATHRLPPEMVVQMLKENGFNKVKLFEADSKILTALAGSGIEVMLAIPNMRLADMSGDSGVAAYWVEENVSQYAYNGAVNIKLSGTVLDPFCYFTSLILLESFLSCFVVLHALTFYFANCLLCLLINYETYNGTYFKVTLPALRNVQKALNEAGLGSKVKAIVPFNADVYNSPESNPVPSAGDFRPDIRDLTIQIVQYLSENDAPFTVNIYPFLSLYGNEYFPVDYAFFDGTNKPVRDGDALYTNVFDANFDTLLWALQKAGYPDMPIIVGEVGWPTDADKHANIESAKRFNQGLIQHALSGNGTPVRRGRLRCISLVSSMKMVKALHLELLRGIGGFSNDLSDLAKNVDYACTLSDCTALGYGSSCNHLNVRGNASYAFNMYYQERDQKSWNCDFAGLAMETEEDPSTANCQFPIMIDYGSSMSLQCRRLVHILLTITGCIVAFLLV</sequence>
<feature type="transmembrane region" description="Helical" evidence="8">
    <location>
        <begin position="138"/>
        <end position="163"/>
    </location>
</feature>
<dbReference type="Gene3D" id="1.20.58.1040">
    <property type="match status" value="1"/>
</dbReference>
<evidence type="ECO:0000256" key="7">
    <source>
        <dbReference type="RuleBase" id="RU004336"/>
    </source>
</evidence>
<dbReference type="AlphaFoldDB" id="A0A835LQ65"/>
<feature type="transmembrane region" description="Helical" evidence="8">
    <location>
        <begin position="476"/>
        <end position="492"/>
    </location>
</feature>
<dbReference type="InterPro" id="IPR012946">
    <property type="entry name" value="X8"/>
</dbReference>
<evidence type="ECO:0000256" key="6">
    <source>
        <dbReference type="RuleBase" id="RU004335"/>
    </source>
</evidence>
<name>A0A835LQ65_9MAGN</name>
<reference evidence="10 11" key="1">
    <citation type="submission" date="2020-10" db="EMBL/GenBank/DDBJ databases">
        <title>The Coptis chinensis genome and diversification of protoberbering-type alkaloids.</title>
        <authorList>
            <person name="Wang B."/>
            <person name="Shu S."/>
            <person name="Song C."/>
            <person name="Liu Y."/>
        </authorList>
    </citation>
    <scope>NUCLEOTIDE SEQUENCE [LARGE SCALE GENOMIC DNA]</scope>
    <source>
        <strain evidence="10">HL-2020</strain>
        <tissue evidence="10">Leaf</tissue>
    </source>
</reference>
<evidence type="ECO:0000313" key="10">
    <source>
        <dbReference type="EMBL" id="KAF9603983.1"/>
    </source>
</evidence>
<dbReference type="GO" id="GO:0005975">
    <property type="term" value="P:carbohydrate metabolic process"/>
    <property type="evidence" value="ECO:0007669"/>
    <property type="project" value="InterPro"/>
</dbReference>
<organism evidence="10 11">
    <name type="scientific">Coptis chinensis</name>
    <dbReference type="NCBI Taxonomy" id="261450"/>
    <lineage>
        <taxon>Eukaryota</taxon>
        <taxon>Viridiplantae</taxon>
        <taxon>Streptophyta</taxon>
        <taxon>Embryophyta</taxon>
        <taxon>Tracheophyta</taxon>
        <taxon>Spermatophyta</taxon>
        <taxon>Magnoliopsida</taxon>
        <taxon>Ranunculales</taxon>
        <taxon>Ranunculaceae</taxon>
        <taxon>Coptidoideae</taxon>
        <taxon>Coptis</taxon>
    </lineage>
</organism>
<keyword evidence="8" id="KW-0812">Transmembrane</keyword>
<accession>A0A835LQ65</accession>
<evidence type="ECO:0000256" key="8">
    <source>
        <dbReference type="SAM" id="Phobius"/>
    </source>
</evidence>
<keyword evidence="2" id="KW-0732">Signal</keyword>
<feature type="domain" description="X8" evidence="9">
    <location>
        <begin position="384"/>
        <end position="459"/>
    </location>
</feature>
<keyword evidence="5 7" id="KW-0326">Glycosidase</keyword>
<evidence type="ECO:0000313" key="11">
    <source>
        <dbReference type="Proteomes" id="UP000631114"/>
    </source>
</evidence>
<evidence type="ECO:0000259" key="9">
    <source>
        <dbReference type="SMART" id="SM00768"/>
    </source>
</evidence>
<evidence type="ECO:0000256" key="4">
    <source>
        <dbReference type="ARBA" id="ARBA00023157"/>
    </source>
</evidence>
<evidence type="ECO:0000256" key="2">
    <source>
        <dbReference type="ARBA" id="ARBA00022729"/>
    </source>
</evidence>
<dbReference type="PROSITE" id="PS00587">
    <property type="entry name" value="GLYCOSYL_HYDROL_F17"/>
    <property type="match status" value="1"/>
</dbReference>
<protein>
    <recommendedName>
        <fullName evidence="9">X8 domain-containing protein</fullName>
    </recommendedName>
</protein>
<dbReference type="InterPro" id="IPR000490">
    <property type="entry name" value="Glyco_hydro_17"/>
</dbReference>
<keyword evidence="4" id="KW-1015">Disulfide bond</keyword>